<accession>A0A8J4PUE0</accession>
<proteinExistence type="predicted"/>
<dbReference type="Proteomes" id="UP000695562">
    <property type="component" value="Unassembled WGS sequence"/>
</dbReference>
<dbReference type="InterPro" id="IPR040927">
    <property type="entry name" value="PF_Monalysin"/>
</dbReference>
<dbReference type="GO" id="GO:0031157">
    <property type="term" value="P:regulation of aggregate size involved in sorocarp development"/>
    <property type="evidence" value="ECO:0007669"/>
    <property type="project" value="InterPro"/>
</dbReference>
<comment type="caution">
    <text evidence="2">The sequence shown here is derived from an EMBL/GenBank/DDBJ whole genome shotgun (WGS) entry which is preliminary data.</text>
</comment>
<evidence type="ECO:0000259" key="1">
    <source>
        <dbReference type="Pfam" id="PF18063"/>
    </source>
</evidence>
<dbReference type="Pfam" id="PF18063">
    <property type="entry name" value="BB_PF"/>
    <property type="match status" value="1"/>
</dbReference>
<evidence type="ECO:0000313" key="2">
    <source>
        <dbReference type="EMBL" id="KAF2069731.1"/>
    </source>
</evidence>
<dbReference type="PANTHER" id="PTHR35884:SF1">
    <property type="entry name" value="MONALYSIN BETA BARREL PORE-FORMING DOMAIN-CONTAINING PROTEIN-RELATED"/>
    <property type="match status" value="1"/>
</dbReference>
<dbReference type="OrthoDB" id="2368263at2759"/>
<organism evidence="2 3">
    <name type="scientific">Polysphondylium violaceum</name>
    <dbReference type="NCBI Taxonomy" id="133409"/>
    <lineage>
        <taxon>Eukaryota</taxon>
        <taxon>Amoebozoa</taxon>
        <taxon>Evosea</taxon>
        <taxon>Eumycetozoa</taxon>
        <taxon>Dictyostelia</taxon>
        <taxon>Dictyosteliales</taxon>
        <taxon>Dictyosteliaceae</taxon>
        <taxon>Polysphondylium</taxon>
    </lineage>
</organism>
<sequence length="340" mass="38309">MSTESGPLHPSTLELPISLLTAAYHKDHDIYKADPESAKKIGVPRALVSKAASSSNFDPAKSQTCTSNFQIDKAIKLKTPPDSMVMVNAPWRQMTGDHPFKVKPICAYMNYIGSLTVPGTMEKTLEKKNGYSSRFQTSVEIKAGLSAGIFGCNASLEVTTGFTYEQTITSETTETWKETLTSGSYVIYQNCVLYAYKLEMPTDMFSQIAAKAIIAAYAASGVQWYNKNETAYYFFVPVFRNDPFTLKYSDALYDPVPYDDIISYVTNSGWNRCHKHFTYPILGILQSQLINDGIYELIIITMFGIYVTRVPLVQYQEQLTKKMDLLKEILKLQNMYQLND</sequence>
<dbReference type="EMBL" id="AJWJ01000605">
    <property type="protein sequence ID" value="KAF2069731.1"/>
    <property type="molecule type" value="Genomic_DNA"/>
</dbReference>
<dbReference type="AlphaFoldDB" id="A0A8J4PUE0"/>
<dbReference type="PANTHER" id="PTHR35884">
    <property type="entry name" value="SMALL AGGREGATE FORMATION PROTEIN"/>
    <property type="match status" value="1"/>
</dbReference>
<gene>
    <name evidence="2" type="ORF">CYY_008953</name>
</gene>
<reference evidence="2" key="1">
    <citation type="submission" date="2020-01" db="EMBL/GenBank/DDBJ databases">
        <title>Development of genomics and gene disruption for Polysphondylium violaceum indicates a role for the polyketide synthase stlB in stalk morphogenesis.</title>
        <authorList>
            <person name="Narita B."/>
            <person name="Kawabe Y."/>
            <person name="Kin K."/>
            <person name="Saito T."/>
            <person name="Gibbs R."/>
            <person name="Kuspa A."/>
            <person name="Muzny D."/>
            <person name="Queller D."/>
            <person name="Richards S."/>
            <person name="Strassman J."/>
            <person name="Sucgang R."/>
            <person name="Worley K."/>
            <person name="Schaap P."/>
        </authorList>
    </citation>
    <scope>NUCLEOTIDE SEQUENCE</scope>
    <source>
        <strain evidence="2">QSvi11</strain>
    </source>
</reference>
<keyword evidence="3" id="KW-1185">Reference proteome</keyword>
<evidence type="ECO:0000313" key="3">
    <source>
        <dbReference type="Proteomes" id="UP000695562"/>
    </source>
</evidence>
<protein>
    <recommendedName>
        <fullName evidence="1">Monalysin Pore-forming domain-containing protein</fullName>
    </recommendedName>
</protein>
<name>A0A8J4PUE0_9MYCE</name>
<feature type="domain" description="Monalysin Pore-forming" evidence="1">
    <location>
        <begin position="62"/>
        <end position="267"/>
    </location>
</feature>
<dbReference type="InterPro" id="IPR038768">
    <property type="entry name" value="SmlA"/>
</dbReference>